<evidence type="ECO:0000313" key="3">
    <source>
        <dbReference type="Proteomes" id="UP000076717"/>
    </source>
</evidence>
<accession>A0A162J3L3</accession>
<keyword evidence="3" id="KW-1185">Reference proteome</keyword>
<dbReference type="Proteomes" id="UP000076717">
    <property type="component" value="Unassembled WGS sequence"/>
</dbReference>
<reference evidence="2 3" key="1">
    <citation type="submission" date="2015-08" db="EMBL/GenBank/DDBJ databases">
        <title>Draft Genome Sequence of Rathayibacter sp. Strain VKM Ac-2596 Isolated from Leaf Gall Induced by Plant-Parasitic Nematodes.</title>
        <authorList>
            <person name="Vasilenko O.V."/>
            <person name="Starodumova I.P."/>
            <person name="Tarlachkov S.V."/>
            <person name="Dorofeeva L.V."/>
            <person name="Evtushenko L.I."/>
        </authorList>
    </citation>
    <scope>NUCLEOTIDE SEQUENCE [LARGE SCALE GENOMIC DNA]</scope>
    <source>
        <strain evidence="2 3">VKM Ac-2596</strain>
    </source>
</reference>
<feature type="region of interest" description="Disordered" evidence="1">
    <location>
        <begin position="1"/>
        <end position="25"/>
    </location>
</feature>
<dbReference type="AlphaFoldDB" id="A0A162J3L3"/>
<protein>
    <submittedName>
        <fullName evidence="2">Uncharacterized protein</fullName>
    </submittedName>
</protein>
<name>A0A162J3L3_9MICO</name>
<evidence type="ECO:0000313" key="2">
    <source>
        <dbReference type="EMBL" id="KZX21687.1"/>
    </source>
</evidence>
<gene>
    <name evidence="2" type="ORF">ACH61_01175</name>
</gene>
<feature type="compositionally biased region" description="Polar residues" evidence="1">
    <location>
        <begin position="1"/>
        <end position="14"/>
    </location>
</feature>
<comment type="caution">
    <text evidence="2">The sequence shown here is derived from an EMBL/GenBank/DDBJ whole genome shotgun (WGS) entry which is preliminary data.</text>
</comment>
<organism evidence="2 3">
    <name type="scientific">Rathayibacter tanaceti</name>
    <dbReference type="NCBI Taxonomy" id="1671680"/>
    <lineage>
        <taxon>Bacteria</taxon>
        <taxon>Bacillati</taxon>
        <taxon>Actinomycetota</taxon>
        <taxon>Actinomycetes</taxon>
        <taxon>Micrococcales</taxon>
        <taxon>Microbacteriaceae</taxon>
        <taxon>Rathayibacter</taxon>
    </lineage>
</organism>
<dbReference type="EMBL" id="LIIN01000029">
    <property type="protein sequence ID" value="KZX21687.1"/>
    <property type="molecule type" value="Genomic_DNA"/>
</dbReference>
<evidence type="ECO:0000256" key="1">
    <source>
        <dbReference type="SAM" id="MobiDB-lite"/>
    </source>
</evidence>
<proteinExistence type="predicted"/>
<sequence>MKCTNSFAEPSKTSAADKQHHPTKTITLNNSVIRSLTGLGVRQRALEQPLLATTNH</sequence>